<organism evidence="6 7">
    <name type="scientific">Candidatus Doudnabacteria bacterium RIFCSPHIGHO2_02_FULL_46_11</name>
    <dbReference type="NCBI Taxonomy" id="1817832"/>
    <lineage>
        <taxon>Bacteria</taxon>
        <taxon>Candidatus Doudnaibacteriota</taxon>
    </lineage>
</organism>
<dbReference type="InterPro" id="IPR001787">
    <property type="entry name" value="Ribosomal_bL21"/>
</dbReference>
<keyword evidence="4 5" id="KW-0694">RNA-binding</keyword>
<accession>A0A1F5P4Q2</accession>
<evidence type="ECO:0000256" key="5">
    <source>
        <dbReference type="RuleBase" id="RU000562"/>
    </source>
</evidence>
<dbReference type="GO" id="GO:0003735">
    <property type="term" value="F:structural constituent of ribosome"/>
    <property type="evidence" value="ECO:0007669"/>
    <property type="project" value="InterPro"/>
</dbReference>
<dbReference type="AlphaFoldDB" id="A0A1F5P4Q2"/>
<comment type="caution">
    <text evidence="6">The sequence shown here is derived from an EMBL/GenBank/DDBJ whole genome shotgun (WGS) entry which is preliminary data.</text>
</comment>
<dbReference type="STRING" id="1817832.A3J48_00460"/>
<evidence type="ECO:0000256" key="1">
    <source>
        <dbReference type="ARBA" id="ARBA00008563"/>
    </source>
</evidence>
<protein>
    <recommendedName>
        <fullName evidence="4">Large ribosomal subunit protein bL21</fullName>
    </recommendedName>
</protein>
<dbReference type="Pfam" id="PF00829">
    <property type="entry name" value="Ribosomal_L21p"/>
    <property type="match status" value="1"/>
</dbReference>
<evidence type="ECO:0000256" key="4">
    <source>
        <dbReference type="HAMAP-Rule" id="MF_01363"/>
    </source>
</evidence>
<name>A0A1F5P4Q2_9BACT</name>
<comment type="subunit">
    <text evidence="4">Part of the 50S ribosomal subunit. Contacts protein L20.</text>
</comment>
<keyword evidence="4 5" id="KW-0699">rRNA-binding</keyword>
<evidence type="ECO:0000313" key="6">
    <source>
        <dbReference type="EMBL" id="OGE84947.1"/>
    </source>
</evidence>
<dbReference type="InterPro" id="IPR028909">
    <property type="entry name" value="bL21-like"/>
</dbReference>
<dbReference type="GO" id="GO:0005737">
    <property type="term" value="C:cytoplasm"/>
    <property type="evidence" value="ECO:0007669"/>
    <property type="project" value="UniProtKB-ARBA"/>
</dbReference>
<proteinExistence type="inferred from homology"/>
<dbReference type="EMBL" id="MFES01000030">
    <property type="protein sequence ID" value="OGE84947.1"/>
    <property type="molecule type" value="Genomic_DNA"/>
</dbReference>
<dbReference type="NCBIfam" id="TIGR00061">
    <property type="entry name" value="L21"/>
    <property type="match status" value="1"/>
</dbReference>
<gene>
    <name evidence="4" type="primary">rplU</name>
    <name evidence="6" type="ORF">A3J48_00460</name>
</gene>
<dbReference type="HAMAP" id="MF_01363">
    <property type="entry name" value="Ribosomal_bL21"/>
    <property type="match status" value="1"/>
</dbReference>
<comment type="function">
    <text evidence="4 5">This protein binds to 23S rRNA in the presence of protein L20.</text>
</comment>
<dbReference type="PANTHER" id="PTHR21349">
    <property type="entry name" value="50S RIBOSOMAL PROTEIN L21"/>
    <property type="match status" value="1"/>
</dbReference>
<keyword evidence="3 4" id="KW-0687">Ribonucleoprotein</keyword>
<sequence length="104" mass="11432">MFAIIEIGGKQYTVSPDASVKIEKLASDKGESVIFDKVLLIADADNITVGKPYIIGAKVTGKISEQGKDKKIRVFKYKAKSKYRRTSGHRQLYTAVNIAEIAAK</sequence>
<evidence type="ECO:0000313" key="7">
    <source>
        <dbReference type="Proteomes" id="UP000176786"/>
    </source>
</evidence>
<dbReference type="Proteomes" id="UP000176786">
    <property type="component" value="Unassembled WGS sequence"/>
</dbReference>
<dbReference type="SUPFAM" id="SSF141091">
    <property type="entry name" value="L21p-like"/>
    <property type="match status" value="1"/>
</dbReference>
<comment type="similarity">
    <text evidence="1 4 5">Belongs to the bacterial ribosomal protein bL21 family.</text>
</comment>
<reference evidence="6 7" key="1">
    <citation type="journal article" date="2016" name="Nat. Commun.">
        <title>Thousands of microbial genomes shed light on interconnected biogeochemical processes in an aquifer system.</title>
        <authorList>
            <person name="Anantharaman K."/>
            <person name="Brown C.T."/>
            <person name="Hug L.A."/>
            <person name="Sharon I."/>
            <person name="Castelle C.J."/>
            <person name="Probst A.J."/>
            <person name="Thomas B.C."/>
            <person name="Singh A."/>
            <person name="Wilkins M.J."/>
            <person name="Karaoz U."/>
            <person name="Brodie E.L."/>
            <person name="Williams K.H."/>
            <person name="Hubbard S.S."/>
            <person name="Banfield J.F."/>
        </authorList>
    </citation>
    <scope>NUCLEOTIDE SEQUENCE [LARGE SCALE GENOMIC DNA]</scope>
</reference>
<dbReference type="GO" id="GO:0005840">
    <property type="term" value="C:ribosome"/>
    <property type="evidence" value="ECO:0007669"/>
    <property type="project" value="UniProtKB-KW"/>
</dbReference>
<dbReference type="GO" id="GO:0019843">
    <property type="term" value="F:rRNA binding"/>
    <property type="evidence" value="ECO:0007669"/>
    <property type="project" value="UniProtKB-UniRule"/>
</dbReference>
<evidence type="ECO:0000256" key="3">
    <source>
        <dbReference type="ARBA" id="ARBA00023274"/>
    </source>
</evidence>
<dbReference type="PANTHER" id="PTHR21349:SF0">
    <property type="entry name" value="LARGE RIBOSOMAL SUBUNIT PROTEIN BL21M"/>
    <property type="match status" value="1"/>
</dbReference>
<evidence type="ECO:0000256" key="2">
    <source>
        <dbReference type="ARBA" id="ARBA00022980"/>
    </source>
</evidence>
<dbReference type="GO" id="GO:1990904">
    <property type="term" value="C:ribonucleoprotein complex"/>
    <property type="evidence" value="ECO:0007669"/>
    <property type="project" value="UniProtKB-KW"/>
</dbReference>
<keyword evidence="2 4" id="KW-0689">Ribosomal protein</keyword>
<dbReference type="GO" id="GO:0006412">
    <property type="term" value="P:translation"/>
    <property type="evidence" value="ECO:0007669"/>
    <property type="project" value="UniProtKB-UniRule"/>
</dbReference>
<dbReference type="InterPro" id="IPR036164">
    <property type="entry name" value="bL21-like_sf"/>
</dbReference>